<dbReference type="AlphaFoldDB" id="A0ABD3JJH3"/>
<gene>
    <name evidence="3" type="ORF">ACJRO7_032561</name>
</gene>
<reference evidence="3 4" key="1">
    <citation type="submission" date="2024-11" db="EMBL/GenBank/DDBJ databases">
        <title>Chromosome-level genome assembly of Eucalyptus globulus Labill. provides insights into its genome evolution.</title>
        <authorList>
            <person name="Li X."/>
        </authorList>
    </citation>
    <scope>NUCLEOTIDE SEQUENCE [LARGE SCALE GENOMIC DNA]</scope>
    <source>
        <strain evidence="3">CL2024</strain>
        <tissue evidence="3">Fresh tender leaves</tissue>
    </source>
</reference>
<feature type="transmembrane region" description="Helical" evidence="2">
    <location>
        <begin position="79"/>
        <end position="103"/>
    </location>
</feature>
<name>A0ABD3JJH3_EUCGL</name>
<accession>A0ABD3JJH3</accession>
<sequence length="107" mass="12440">MSSQSFNFLPQLPSHRTLRREREREDQMPASIFRWSAAAFRWPGFGFSLPTSIFRWPGFDFSYLTARGFRLFDFVVDDVLFTVITVLESLALAAMLCFFFVFCGCTL</sequence>
<comment type="caution">
    <text evidence="3">The sequence shown here is derived from an EMBL/GenBank/DDBJ whole genome shotgun (WGS) entry which is preliminary data.</text>
</comment>
<evidence type="ECO:0000256" key="2">
    <source>
        <dbReference type="SAM" id="Phobius"/>
    </source>
</evidence>
<feature type="region of interest" description="Disordered" evidence="1">
    <location>
        <begin position="1"/>
        <end position="26"/>
    </location>
</feature>
<dbReference type="Proteomes" id="UP001634007">
    <property type="component" value="Unassembled WGS sequence"/>
</dbReference>
<protein>
    <submittedName>
        <fullName evidence="3">Uncharacterized protein</fullName>
    </submittedName>
</protein>
<dbReference type="PANTHER" id="PTHR33726">
    <property type="entry name" value="TRANSMEMBRANE PROTEIN"/>
    <property type="match status" value="1"/>
</dbReference>
<dbReference type="PANTHER" id="PTHR33726:SF17">
    <property type="entry name" value="OS06G0620700 PROTEIN"/>
    <property type="match status" value="1"/>
</dbReference>
<evidence type="ECO:0000313" key="3">
    <source>
        <dbReference type="EMBL" id="KAL3727834.1"/>
    </source>
</evidence>
<organism evidence="3 4">
    <name type="scientific">Eucalyptus globulus</name>
    <name type="common">Tasmanian blue gum</name>
    <dbReference type="NCBI Taxonomy" id="34317"/>
    <lineage>
        <taxon>Eukaryota</taxon>
        <taxon>Viridiplantae</taxon>
        <taxon>Streptophyta</taxon>
        <taxon>Embryophyta</taxon>
        <taxon>Tracheophyta</taxon>
        <taxon>Spermatophyta</taxon>
        <taxon>Magnoliopsida</taxon>
        <taxon>eudicotyledons</taxon>
        <taxon>Gunneridae</taxon>
        <taxon>Pentapetalae</taxon>
        <taxon>rosids</taxon>
        <taxon>malvids</taxon>
        <taxon>Myrtales</taxon>
        <taxon>Myrtaceae</taxon>
        <taxon>Myrtoideae</taxon>
        <taxon>Eucalypteae</taxon>
        <taxon>Eucalyptus</taxon>
    </lineage>
</organism>
<keyword evidence="2" id="KW-1133">Transmembrane helix</keyword>
<dbReference type="EMBL" id="JBJKBG010000008">
    <property type="protein sequence ID" value="KAL3727834.1"/>
    <property type="molecule type" value="Genomic_DNA"/>
</dbReference>
<evidence type="ECO:0000256" key="1">
    <source>
        <dbReference type="SAM" id="MobiDB-lite"/>
    </source>
</evidence>
<keyword evidence="2" id="KW-0472">Membrane</keyword>
<proteinExistence type="predicted"/>
<keyword evidence="4" id="KW-1185">Reference proteome</keyword>
<evidence type="ECO:0000313" key="4">
    <source>
        <dbReference type="Proteomes" id="UP001634007"/>
    </source>
</evidence>
<keyword evidence="2" id="KW-0812">Transmembrane</keyword>